<dbReference type="PANTHER" id="PTHR33604">
    <property type="entry name" value="OSJNBA0004B13.7 PROTEIN"/>
    <property type="match status" value="1"/>
</dbReference>
<comment type="caution">
    <text evidence="1">The sequence shown here is derived from an EMBL/GenBank/DDBJ whole genome shotgun (WGS) entry which is preliminary data.</text>
</comment>
<evidence type="ECO:0000313" key="2">
    <source>
        <dbReference type="Proteomes" id="UP000815325"/>
    </source>
</evidence>
<dbReference type="Gene3D" id="3.90.550.10">
    <property type="entry name" value="Spore Coat Polysaccharide Biosynthesis Protein SpsA, Chain A"/>
    <property type="match status" value="1"/>
</dbReference>
<proteinExistence type="predicted"/>
<accession>A0ABQ7G914</accession>
<dbReference type="EMBL" id="MU069977">
    <property type="protein sequence ID" value="KAF5831096.1"/>
    <property type="molecule type" value="Genomic_DNA"/>
</dbReference>
<gene>
    <name evidence="1" type="ORF">DUNSADRAFT_13615</name>
</gene>
<dbReference type="Proteomes" id="UP000815325">
    <property type="component" value="Unassembled WGS sequence"/>
</dbReference>
<keyword evidence="2" id="KW-1185">Reference proteome</keyword>
<dbReference type="InterPro" id="IPR029044">
    <property type="entry name" value="Nucleotide-diphossugar_trans"/>
</dbReference>
<evidence type="ECO:0000313" key="1">
    <source>
        <dbReference type="EMBL" id="KAF5831096.1"/>
    </source>
</evidence>
<reference evidence="1" key="1">
    <citation type="submission" date="2017-08" db="EMBL/GenBank/DDBJ databases">
        <authorList>
            <person name="Polle J.E."/>
            <person name="Barry K."/>
            <person name="Cushman J."/>
            <person name="Schmutz J."/>
            <person name="Tran D."/>
            <person name="Hathwaick L.T."/>
            <person name="Yim W.C."/>
            <person name="Jenkins J."/>
            <person name="Mckie-Krisberg Z.M."/>
            <person name="Prochnik S."/>
            <person name="Lindquist E."/>
            <person name="Dockter R.B."/>
            <person name="Adam C."/>
            <person name="Molina H."/>
            <person name="Bunkerborg J."/>
            <person name="Jin E."/>
            <person name="Buchheim M."/>
            <person name="Magnuson J."/>
        </authorList>
    </citation>
    <scope>NUCLEOTIDE SEQUENCE</scope>
    <source>
        <strain evidence="1">CCAP 19/18</strain>
    </source>
</reference>
<organism evidence="1 2">
    <name type="scientific">Dunaliella salina</name>
    <name type="common">Green alga</name>
    <name type="synonym">Protococcus salinus</name>
    <dbReference type="NCBI Taxonomy" id="3046"/>
    <lineage>
        <taxon>Eukaryota</taxon>
        <taxon>Viridiplantae</taxon>
        <taxon>Chlorophyta</taxon>
        <taxon>core chlorophytes</taxon>
        <taxon>Chlorophyceae</taxon>
        <taxon>CS clade</taxon>
        <taxon>Chlamydomonadales</taxon>
        <taxon>Dunaliellaceae</taxon>
        <taxon>Dunaliella</taxon>
    </lineage>
</organism>
<protein>
    <submittedName>
        <fullName evidence="1">Uncharacterized protein</fullName>
    </submittedName>
</protein>
<sequence length="378" mass="43713">MAERLDHQPATNLAQQLHAHSVRYAHKLDRHESLQTTISHLWHISPSCNSLCILQLRVSYLEQTLSSYPHLTICVITYNRLLALQRLLLSLNHARYHEHVDLRISVEAGAPSDLLRYVETFVWVHGSKTVHVRVVRAGLIPAVVESWFPANDNCYGVLLEDDLEVSPYFYEWLMFALAMIKKTDMHNRVFGISLYTPRVIETVNPYRTFLPDVEFPHSPAFLQQMPCSWGAMFFPDAWKKYIKYLHHRLIYNGSLLVPNSRTNGWVGSWKKYFVELAWAEALFMLYPNFKNQTSFSTNYVEQGAHVVLGDKLHTRSMYTVPLHTTDTWLKNQDFSFPLPLLDVLGNLYKAEKSANDLSKHSCQWICPASRVQASLYST</sequence>
<dbReference type="PANTHER" id="PTHR33604:SF3">
    <property type="entry name" value="OSJNBA0004B13.7 PROTEIN"/>
    <property type="match status" value="1"/>
</dbReference>
<dbReference type="SUPFAM" id="SSF53448">
    <property type="entry name" value="Nucleotide-diphospho-sugar transferases"/>
    <property type="match status" value="1"/>
</dbReference>
<name>A0ABQ7G914_DUNSA</name>